<evidence type="ECO:0000256" key="2">
    <source>
        <dbReference type="ARBA" id="ARBA00023315"/>
    </source>
</evidence>
<keyword evidence="2" id="KW-0012">Acyltransferase</keyword>
<keyword evidence="6" id="KW-1185">Reference proteome</keyword>
<feature type="domain" description="N-acetyltransferase" evidence="3">
    <location>
        <begin position="2"/>
        <end position="144"/>
    </location>
</feature>
<dbReference type="RefSeq" id="WP_065907646.1">
    <property type="nucleotide sequence ID" value="NZ_MAUE01000037.1"/>
</dbReference>
<reference evidence="5 7" key="2">
    <citation type="submission" date="2018-03" db="EMBL/GenBank/DDBJ databases">
        <title>Diversity of bacteria associated with corn roots inoculated with woodland soils in Canada, and Description of Pseudomonas aylmerense sp. nov.</title>
        <authorList>
            <person name="Tambong J.T."/>
            <person name="Xu R."/>
            <person name="Tchagang C."/>
        </authorList>
    </citation>
    <scope>NUCLEOTIDE SEQUENCE [LARGE SCALE GENOMIC DNA]</scope>
    <source>
        <strain evidence="5 7">S1E44</strain>
    </source>
</reference>
<evidence type="ECO:0000256" key="1">
    <source>
        <dbReference type="ARBA" id="ARBA00022679"/>
    </source>
</evidence>
<dbReference type="GO" id="GO:0016747">
    <property type="term" value="F:acyltransferase activity, transferring groups other than amino-acyl groups"/>
    <property type="evidence" value="ECO:0007669"/>
    <property type="project" value="InterPro"/>
</dbReference>
<dbReference type="InterPro" id="IPR050832">
    <property type="entry name" value="Bact_Acetyltransf"/>
</dbReference>
<dbReference type="InterPro" id="IPR016181">
    <property type="entry name" value="Acyl_CoA_acyltransferase"/>
</dbReference>
<dbReference type="AlphaFoldDB" id="A0A2T4FWP4"/>
<dbReference type="OrthoDB" id="1821130at2"/>
<protein>
    <submittedName>
        <fullName evidence="4">GCN5 family acetyltransferase</fullName>
    </submittedName>
    <submittedName>
        <fullName evidence="5">GNAT family N-acetyltransferase</fullName>
    </submittedName>
</protein>
<dbReference type="Proteomes" id="UP000240571">
    <property type="component" value="Unassembled WGS sequence"/>
</dbReference>
<gene>
    <name evidence="4" type="ORF">BBG20_23445</name>
    <name evidence="5" type="ORF">C9382_15395</name>
</gene>
<evidence type="ECO:0000313" key="5">
    <source>
        <dbReference type="EMBL" id="PTC27839.1"/>
    </source>
</evidence>
<sequence>MPDIRVMTASDYDAVLTLMQNTPGISLRDADSREATERYLARNPGMSFVAQIEGQLIACVMCGHDGRRGYLQHLLVLPDYRRQGLAQALTRRCLEALEQLGIHKCHIDVFKTNTHAAQYWQGQGWKLRTDIDRYSFTRPGNENA</sequence>
<dbReference type="EMBL" id="MAUE01000037">
    <property type="protein sequence ID" value="OCW21785.1"/>
    <property type="molecule type" value="Genomic_DNA"/>
</dbReference>
<proteinExistence type="predicted"/>
<keyword evidence="1 5" id="KW-0808">Transferase</keyword>
<accession>A0A2T4FWP4</accession>
<evidence type="ECO:0000313" key="4">
    <source>
        <dbReference type="EMBL" id="OCW21785.1"/>
    </source>
</evidence>
<dbReference type="SUPFAM" id="SSF55729">
    <property type="entry name" value="Acyl-CoA N-acyltransferases (Nat)"/>
    <property type="match status" value="1"/>
</dbReference>
<comment type="caution">
    <text evidence="5">The sequence shown here is derived from an EMBL/GenBank/DDBJ whole genome shotgun (WGS) entry which is preliminary data.</text>
</comment>
<evidence type="ECO:0000313" key="6">
    <source>
        <dbReference type="Proteomes" id="UP000095081"/>
    </source>
</evidence>
<dbReference type="Pfam" id="PF00583">
    <property type="entry name" value="Acetyltransf_1"/>
    <property type="match status" value="1"/>
</dbReference>
<name>A0A2T4FWP4_9PSED</name>
<organism evidence="5 7">
    <name type="scientific">Pseudomonas aylmerensis</name>
    <dbReference type="NCBI Taxonomy" id="1869229"/>
    <lineage>
        <taxon>Bacteria</taxon>
        <taxon>Pseudomonadati</taxon>
        <taxon>Pseudomonadota</taxon>
        <taxon>Gammaproteobacteria</taxon>
        <taxon>Pseudomonadales</taxon>
        <taxon>Pseudomonadaceae</taxon>
        <taxon>Pseudomonas</taxon>
    </lineage>
</organism>
<dbReference type="Gene3D" id="3.40.630.30">
    <property type="match status" value="1"/>
</dbReference>
<dbReference type="Proteomes" id="UP000095081">
    <property type="component" value="Unassembled WGS sequence"/>
</dbReference>
<dbReference type="EMBL" id="PYWW01000038">
    <property type="protein sequence ID" value="PTC27839.1"/>
    <property type="molecule type" value="Genomic_DNA"/>
</dbReference>
<dbReference type="CDD" id="cd04301">
    <property type="entry name" value="NAT_SF"/>
    <property type="match status" value="1"/>
</dbReference>
<dbReference type="PANTHER" id="PTHR43877">
    <property type="entry name" value="AMINOALKYLPHOSPHONATE N-ACETYLTRANSFERASE-RELATED-RELATED"/>
    <property type="match status" value="1"/>
</dbReference>
<dbReference type="InterPro" id="IPR000182">
    <property type="entry name" value="GNAT_dom"/>
</dbReference>
<evidence type="ECO:0000259" key="3">
    <source>
        <dbReference type="PROSITE" id="PS51186"/>
    </source>
</evidence>
<evidence type="ECO:0000313" key="7">
    <source>
        <dbReference type="Proteomes" id="UP000240571"/>
    </source>
</evidence>
<dbReference type="PROSITE" id="PS51186">
    <property type="entry name" value="GNAT"/>
    <property type="match status" value="1"/>
</dbReference>
<reference evidence="4 6" key="1">
    <citation type="submission" date="2016-06" db="EMBL/GenBank/DDBJ databases">
        <title>Draft genome sequence of Pseudomonas sp. S1E40, a novel strain antagonistic activity to fungal plant pathogen.</title>
        <authorList>
            <person name="Tambong J.T."/>
            <person name="Tchagang C."/>
            <person name="Xu R."/>
        </authorList>
    </citation>
    <scope>NUCLEOTIDE SEQUENCE [LARGE SCALE GENOMIC DNA]</scope>
    <source>
        <strain evidence="4 6">S1E40</strain>
    </source>
</reference>